<dbReference type="InterPro" id="IPR001304">
    <property type="entry name" value="C-type_lectin-like"/>
</dbReference>
<protein>
    <submittedName>
        <fullName evidence="6">C-type lectin domain family 4 member K-like</fullName>
    </submittedName>
    <submittedName>
        <fullName evidence="5">Si:ch73-122g19.1</fullName>
    </submittedName>
</protein>
<dbReference type="Ensembl" id="ENSDART00000100783.3">
    <property type="protein sequence ID" value="ENSDARP00000091556.2"/>
    <property type="gene ID" value="ENSDARG00000069323.3"/>
</dbReference>
<dbReference type="SUPFAM" id="SSF56436">
    <property type="entry name" value="C-type lectin-like"/>
    <property type="match status" value="1"/>
</dbReference>
<dbReference type="PROSITE" id="PS50041">
    <property type="entry name" value="C_TYPE_LECTIN_2"/>
    <property type="match status" value="1"/>
</dbReference>
<proteinExistence type="predicted"/>
<dbReference type="InterPro" id="IPR033989">
    <property type="entry name" value="CD209-like_CTLD"/>
</dbReference>
<dbReference type="SMR" id="E7F2R6"/>
<dbReference type="OrthoDB" id="8950604at2759"/>
<dbReference type="Gene3D" id="3.10.100.10">
    <property type="entry name" value="Mannose-Binding Protein A, subunit A"/>
    <property type="match status" value="1"/>
</dbReference>
<name>E7F2R6_DANRE</name>
<keyword evidence="3" id="KW-1133">Transmembrane helix</keyword>
<dbReference type="RefSeq" id="XP_005155331.2">
    <property type="nucleotide sequence ID" value="XM_005155274.4"/>
</dbReference>
<feature type="domain" description="C-type lectin" evidence="4">
    <location>
        <begin position="207"/>
        <end position="330"/>
    </location>
</feature>
<evidence type="ECO:0000313" key="6">
    <source>
        <dbReference type="RefSeq" id="XP_005155331.2"/>
    </source>
</evidence>
<dbReference type="GO" id="GO:0038187">
    <property type="term" value="F:pattern recognition receptor activity"/>
    <property type="evidence" value="ECO:0000318"/>
    <property type="project" value="GO_Central"/>
</dbReference>
<dbReference type="InterPro" id="IPR050111">
    <property type="entry name" value="C-type_lectin/snaclec_domain"/>
</dbReference>
<dbReference type="InterPro" id="IPR016187">
    <property type="entry name" value="CTDL_fold"/>
</dbReference>
<dbReference type="STRING" id="7955.ENSDARP00000091556"/>
<evidence type="ECO:0000313" key="7">
    <source>
        <dbReference type="ZFIN" id="ZDB-GENE-110411-239"/>
    </source>
</evidence>
<dbReference type="eggNOG" id="KOG4297">
    <property type="taxonomic scope" value="Eukaryota"/>
</dbReference>
<evidence type="ECO:0000313" key="5">
    <source>
        <dbReference type="Ensembl" id="ENSDARP00000091556"/>
    </source>
</evidence>
<dbReference type="ZFIN" id="ZDB-GENE-110411-239">
    <property type="gene designation" value="si:ch73-122g19.1"/>
</dbReference>
<keyword evidence="3" id="KW-0812">Transmembrane</keyword>
<dbReference type="GO" id="GO:0030246">
    <property type="term" value="F:carbohydrate binding"/>
    <property type="evidence" value="ECO:0000318"/>
    <property type="project" value="GO_Central"/>
</dbReference>
<dbReference type="GO" id="GO:0009897">
    <property type="term" value="C:external side of plasma membrane"/>
    <property type="evidence" value="ECO:0000318"/>
    <property type="project" value="GO_Central"/>
</dbReference>
<keyword evidence="2" id="KW-0175">Coiled coil</keyword>
<dbReference type="PaxDb" id="7955-ENSDARP00000091556"/>
<dbReference type="AlphaFoldDB" id="E7F2R6"/>
<accession>E7F2R6</accession>
<reference evidence="5" key="1">
    <citation type="submission" date="2011-04" db="UniProtKB">
        <authorList>
            <consortium name="Ensembl"/>
        </authorList>
    </citation>
    <scope>IDENTIFICATION</scope>
    <source>
        <strain evidence="5">Tuebingen</strain>
    </source>
</reference>
<dbReference type="OMA" id="WLYYKFS"/>
<dbReference type="CDD" id="cd03590">
    <property type="entry name" value="CLECT_DC-SIGN_like"/>
    <property type="match status" value="1"/>
</dbReference>
<dbReference type="PhylomeDB" id="E7F2R6"/>
<dbReference type="EMBL" id="CT827808">
    <property type="status" value="NOT_ANNOTATED_CDS"/>
    <property type="molecule type" value="Genomic_DNA"/>
</dbReference>
<dbReference type="Bgee" id="ENSDARG00000069323">
    <property type="expression patterns" value="Expressed in retina and 2 other cell types or tissues"/>
</dbReference>
<evidence type="ECO:0000259" key="4">
    <source>
        <dbReference type="PROSITE" id="PS50041"/>
    </source>
</evidence>
<dbReference type="GO" id="GO:0006955">
    <property type="term" value="P:immune response"/>
    <property type="evidence" value="ECO:0000318"/>
    <property type="project" value="GO_Central"/>
</dbReference>
<dbReference type="AGR" id="ZFIN:ZDB-GENE-110411-239"/>
<evidence type="ECO:0000256" key="1">
    <source>
        <dbReference type="ARBA" id="ARBA00022734"/>
    </source>
</evidence>
<dbReference type="InterPro" id="IPR016186">
    <property type="entry name" value="C-type_lectin-like/link_sf"/>
</dbReference>
<feature type="coiled-coil region" evidence="2">
    <location>
        <begin position="147"/>
        <end position="195"/>
    </location>
</feature>
<reference evidence="6" key="3">
    <citation type="submission" date="2025-04" db="UniProtKB">
        <authorList>
            <consortium name="RefSeq"/>
        </authorList>
    </citation>
    <scope>IDENTIFICATION</scope>
    <source>
        <strain evidence="6">Tuebingen</strain>
    </source>
</reference>
<dbReference type="Pfam" id="PF00059">
    <property type="entry name" value="Lectin_C"/>
    <property type="match status" value="1"/>
</dbReference>
<gene>
    <name evidence="5 6 7" type="primary">si:ch73-122g19.1</name>
</gene>
<evidence type="ECO:0000256" key="3">
    <source>
        <dbReference type="SAM" id="Phobius"/>
    </source>
</evidence>
<dbReference type="SMART" id="SM00034">
    <property type="entry name" value="CLECT"/>
    <property type="match status" value="1"/>
</dbReference>
<reference evidence="5" key="2">
    <citation type="journal article" date="2013" name="Nature">
        <title>The zebrafish reference genome sequence and its relationship to the human genome.</title>
        <authorList>
            <consortium name="Genome Reference Consortium Zebrafish"/>
            <person name="Howe K."/>
            <person name="Clark M.D."/>
            <person name="Torroja C.F."/>
            <person name="Torrance J."/>
            <person name="Berthelot C."/>
            <person name="Muffato M."/>
            <person name="Collins J.E."/>
            <person name="Humphray S."/>
            <person name="McLaren K."/>
            <person name="Matthews L."/>
            <person name="McLaren S."/>
            <person name="Sealy I."/>
            <person name="Caccamo M."/>
            <person name="Churcher C."/>
            <person name="Scott C."/>
            <person name="Barrett J.C."/>
            <person name="Koch R."/>
            <person name="Rauch G.J."/>
            <person name="White S."/>
            <person name="Chow W."/>
            <person name="Kilian B."/>
            <person name="Quintais L.T."/>
            <person name="Guerra-Assuncao J.A."/>
            <person name="Zhou Y."/>
            <person name="Gu Y."/>
            <person name="Yen J."/>
            <person name="Vogel J.H."/>
            <person name="Eyre T."/>
            <person name="Redmond S."/>
            <person name="Banerjee R."/>
            <person name="Chi J."/>
            <person name="Fu B."/>
            <person name="Langley E."/>
            <person name="Maguire S.F."/>
            <person name="Laird G.K."/>
            <person name="Lloyd D."/>
            <person name="Kenyon E."/>
            <person name="Donaldson S."/>
            <person name="Sehra H."/>
            <person name="Almeida-King J."/>
            <person name="Loveland J."/>
            <person name="Trevanion S."/>
            <person name="Jones M."/>
            <person name="Quail M."/>
            <person name="Willey D."/>
            <person name="Hunt A."/>
            <person name="Burton J."/>
            <person name="Sims S."/>
            <person name="McLay K."/>
            <person name="Plumb B."/>
            <person name="Davis J."/>
            <person name="Clee C."/>
            <person name="Oliver K."/>
            <person name="Clark R."/>
            <person name="Riddle C."/>
            <person name="Elliot D."/>
            <person name="Eliott D."/>
            <person name="Threadgold G."/>
            <person name="Harden G."/>
            <person name="Ware D."/>
            <person name="Begum S."/>
            <person name="Mortimore B."/>
            <person name="Mortimer B."/>
            <person name="Kerry G."/>
            <person name="Heath P."/>
            <person name="Phillimore B."/>
            <person name="Tracey A."/>
            <person name="Corby N."/>
            <person name="Dunn M."/>
            <person name="Johnson C."/>
            <person name="Wood J."/>
            <person name="Clark S."/>
            <person name="Pelan S."/>
            <person name="Griffiths G."/>
            <person name="Smith M."/>
            <person name="Glithero R."/>
            <person name="Howden P."/>
            <person name="Barker N."/>
            <person name="Lloyd C."/>
            <person name="Stevens C."/>
            <person name="Harley J."/>
            <person name="Holt K."/>
            <person name="Panagiotidis G."/>
            <person name="Lovell J."/>
            <person name="Beasley H."/>
            <person name="Henderson C."/>
            <person name="Gordon D."/>
            <person name="Auger K."/>
            <person name="Wright D."/>
            <person name="Collins J."/>
            <person name="Raisen C."/>
            <person name="Dyer L."/>
            <person name="Leung K."/>
            <person name="Robertson L."/>
            <person name="Ambridge K."/>
            <person name="Leongamornlert D."/>
            <person name="McGuire S."/>
            <person name="Gilderthorp R."/>
            <person name="Griffiths C."/>
            <person name="Manthravadi D."/>
            <person name="Nichol S."/>
            <person name="Barker G."/>
            <person name="Whitehead S."/>
            <person name="Kay M."/>
            <person name="Brown J."/>
            <person name="Murnane C."/>
            <person name="Gray E."/>
            <person name="Humphries M."/>
            <person name="Sycamore N."/>
            <person name="Barker D."/>
            <person name="Saunders D."/>
            <person name="Wallis J."/>
            <person name="Babbage A."/>
            <person name="Hammond S."/>
            <person name="Mashreghi-Mohammadi M."/>
            <person name="Barr L."/>
            <person name="Martin S."/>
            <person name="Wray P."/>
            <person name="Ellington A."/>
            <person name="Matthews N."/>
            <person name="Ellwood M."/>
            <person name="Woodmansey R."/>
            <person name="Clark G."/>
            <person name="Cooper J."/>
            <person name="Cooper J."/>
            <person name="Tromans A."/>
            <person name="Grafham D."/>
            <person name="Skuce C."/>
            <person name="Pandian R."/>
            <person name="Andrews R."/>
            <person name="Harrison E."/>
            <person name="Kimberley A."/>
            <person name="Garnett J."/>
            <person name="Fosker N."/>
            <person name="Hall R."/>
            <person name="Garner P."/>
            <person name="Kelly D."/>
            <person name="Bird C."/>
            <person name="Palmer S."/>
            <person name="Gehring I."/>
            <person name="Berger A."/>
            <person name="Dooley C.M."/>
            <person name="Ersan-Urun Z."/>
            <person name="Eser C."/>
            <person name="Geiger H."/>
            <person name="Geisler M."/>
            <person name="Karotki L."/>
            <person name="Kirn A."/>
            <person name="Konantz J."/>
            <person name="Konantz M."/>
            <person name="Oberlander M."/>
            <person name="Rudolph-Geiger S."/>
            <person name="Teucke M."/>
            <person name="Lanz C."/>
            <person name="Raddatz G."/>
            <person name="Osoegawa K."/>
            <person name="Zhu B."/>
            <person name="Rapp A."/>
            <person name="Widaa S."/>
            <person name="Langford C."/>
            <person name="Yang F."/>
            <person name="Schuster S.C."/>
            <person name="Carter N.P."/>
            <person name="Harrow J."/>
            <person name="Ning Z."/>
            <person name="Herrero J."/>
            <person name="Searle S.M."/>
            <person name="Enright A."/>
            <person name="Geisler R."/>
            <person name="Plasterk R.H."/>
            <person name="Lee C."/>
            <person name="Westerfield M."/>
            <person name="de Jong P.J."/>
            <person name="Zon L.I."/>
            <person name="Postlethwait J.H."/>
            <person name="Nusslein-Volhard C."/>
            <person name="Hubbard T.J."/>
            <person name="Roest Crollius H."/>
            <person name="Rogers J."/>
            <person name="Stemple D.L."/>
        </authorList>
    </citation>
    <scope>NUCLEOTIDE SEQUENCE [LARGE SCALE GENOMIC DNA]</scope>
    <source>
        <strain evidence="5">Tuebingen</strain>
    </source>
</reference>
<dbReference type="HOGENOM" id="CLU_049894_7_0_1"/>
<keyword evidence="3" id="KW-0472">Membrane</keyword>
<keyword evidence="1" id="KW-0430">Lectin</keyword>
<accession>A0A8M2B1V0</accession>
<sequence>MHRKNRENTGDIYENHGIREQSGHWFTDCNTTRIQTSELKGTAHKCDDENIKKATTWRIQKGGRQTTDDIYENDVIGCISGEEINDNTMRIQSSELTGNDLERMKSFRAALVCLILLCVLLLTAVLVLSVFIYTNSINYTEERRQLLTNITEDRAKLLTNITNLTEKSNQLLQNNTNLLNETDQLKWKKENLLNQLKKILTGDGWTYNQSSFYYKSNISKTWIVSRSDCIARGADLIIINNQQEQDFVMRKSNVAAVWIGLNDIIVEGTWRWVDGSAMKNDLSFWASGSNEPNGDTNENCVVSADKVTEWPYTSGWSDVSCERTFQWICEKNISQLI</sequence>
<evidence type="ECO:0000256" key="2">
    <source>
        <dbReference type="SAM" id="Coils"/>
    </source>
</evidence>
<dbReference type="GeneTree" id="ENSGT01020000230338"/>
<organism evidence="5">
    <name type="scientific">Danio rerio</name>
    <name type="common">Zebrafish</name>
    <name type="synonym">Brachydanio rerio</name>
    <dbReference type="NCBI Taxonomy" id="7955"/>
    <lineage>
        <taxon>Eukaryota</taxon>
        <taxon>Metazoa</taxon>
        <taxon>Chordata</taxon>
        <taxon>Craniata</taxon>
        <taxon>Vertebrata</taxon>
        <taxon>Euteleostomi</taxon>
        <taxon>Actinopterygii</taxon>
        <taxon>Neopterygii</taxon>
        <taxon>Teleostei</taxon>
        <taxon>Ostariophysi</taxon>
        <taxon>Cypriniformes</taxon>
        <taxon>Danionidae</taxon>
        <taxon>Danioninae</taxon>
        <taxon>Danio</taxon>
    </lineage>
</organism>
<feature type="transmembrane region" description="Helical" evidence="3">
    <location>
        <begin position="109"/>
        <end position="133"/>
    </location>
</feature>
<dbReference type="PANTHER" id="PTHR22803">
    <property type="entry name" value="MANNOSE, PHOSPHOLIPASE, LECTIN RECEPTOR RELATED"/>
    <property type="match status" value="1"/>
</dbReference>